<sequence length="98" mass="11449">MKELEDDRIQQDRQYKNPFKKVLSFLSRGLSWLLILPILFYRQFISPFTPPSCRFTPTCSEYARQAIMKHGPFKGLALAIWRILRCNPWGGSGYDPVP</sequence>
<comment type="subcellular location">
    <subcellularLocation>
        <location evidence="1">Cell membrane</location>
        <topology evidence="1">Peripheral membrane protein</topology>
        <orientation evidence="1">Cytoplasmic side</orientation>
    </subcellularLocation>
</comment>
<feature type="transmembrane region" description="Helical" evidence="2">
    <location>
        <begin position="21"/>
        <end position="41"/>
    </location>
</feature>
<keyword evidence="4" id="KW-1185">Reference proteome</keyword>
<evidence type="ECO:0000256" key="1">
    <source>
        <dbReference type="HAMAP-Rule" id="MF_00386"/>
    </source>
</evidence>
<dbReference type="SMART" id="SM01234">
    <property type="entry name" value="Haemolytic"/>
    <property type="match status" value="1"/>
</dbReference>
<dbReference type="RefSeq" id="WP_155716087.1">
    <property type="nucleotide sequence ID" value="NZ_VVIQ01000006.1"/>
</dbReference>
<comment type="similarity">
    <text evidence="1">Belongs to the UPF0161 family.</text>
</comment>
<evidence type="ECO:0000313" key="4">
    <source>
        <dbReference type="Proteomes" id="UP000482295"/>
    </source>
</evidence>
<accession>A0A7C9LPX8</accession>
<proteinExistence type="inferred from homology"/>
<keyword evidence="2" id="KW-0812">Transmembrane</keyword>
<evidence type="ECO:0000256" key="2">
    <source>
        <dbReference type="SAM" id="Phobius"/>
    </source>
</evidence>
<reference evidence="3 4" key="1">
    <citation type="submission" date="2019-09" db="EMBL/GenBank/DDBJ databases">
        <title>Prevotella A2879 sp. nov., isolated from an abscess of a patient.</title>
        <authorList>
            <person name="Buhl M."/>
            <person name="Oberhettinger P."/>
        </authorList>
    </citation>
    <scope>NUCLEOTIDE SEQUENCE [LARGE SCALE GENOMIC DNA]</scope>
    <source>
        <strain evidence="3 4">A2879</strain>
    </source>
</reference>
<dbReference type="PANTHER" id="PTHR33383">
    <property type="entry name" value="MEMBRANE PROTEIN INSERTION EFFICIENCY FACTOR-RELATED"/>
    <property type="match status" value="1"/>
</dbReference>
<dbReference type="AlphaFoldDB" id="A0A7C9LPX8"/>
<keyword evidence="1" id="KW-1003">Cell membrane</keyword>
<keyword evidence="2" id="KW-1133">Transmembrane helix</keyword>
<dbReference type="Pfam" id="PF01809">
    <property type="entry name" value="YidD"/>
    <property type="match status" value="1"/>
</dbReference>
<dbReference type="NCBIfam" id="TIGR00278">
    <property type="entry name" value="membrane protein insertion efficiency factor YidD"/>
    <property type="match status" value="1"/>
</dbReference>
<dbReference type="EMBL" id="VVIQ01000006">
    <property type="protein sequence ID" value="MUL28118.1"/>
    <property type="molecule type" value="Genomic_DNA"/>
</dbReference>
<dbReference type="HAMAP" id="MF_00386">
    <property type="entry name" value="UPF0161_YidD"/>
    <property type="match status" value="1"/>
</dbReference>
<keyword evidence="1 2" id="KW-0472">Membrane</keyword>
<gene>
    <name evidence="3" type="primary">yidD</name>
    <name evidence="3" type="ORF">F0475_07360</name>
</gene>
<dbReference type="InterPro" id="IPR002696">
    <property type="entry name" value="Membr_insert_effic_factor_YidD"/>
</dbReference>
<name>A0A7C9LPX8_9BACT</name>
<dbReference type="GO" id="GO:0005886">
    <property type="term" value="C:plasma membrane"/>
    <property type="evidence" value="ECO:0007669"/>
    <property type="project" value="UniProtKB-SubCell"/>
</dbReference>
<dbReference type="Proteomes" id="UP000482295">
    <property type="component" value="Unassembled WGS sequence"/>
</dbReference>
<comment type="caution">
    <text evidence="3">The sequence shown here is derived from an EMBL/GenBank/DDBJ whole genome shotgun (WGS) entry which is preliminary data.</text>
</comment>
<evidence type="ECO:0000313" key="3">
    <source>
        <dbReference type="EMBL" id="MUL28118.1"/>
    </source>
</evidence>
<comment type="function">
    <text evidence="1">Could be involved in insertion of integral membrane proteins into the membrane.</text>
</comment>
<dbReference type="PANTHER" id="PTHR33383:SF1">
    <property type="entry name" value="MEMBRANE PROTEIN INSERTION EFFICIENCY FACTOR-RELATED"/>
    <property type="match status" value="1"/>
</dbReference>
<organism evidence="3 4">
    <name type="scientific">Prevotella vespertina</name>
    <dbReference type="NCBI Taxonomy" id="2608404"/>
    <lineage>
        <taxon>Bacteria</taxon>
        <taxon>Pseudomonadati</taxon>
        <taxon>Bacteroidota</taxon>
        <taxon>Bacteroidia</taxon>
        <taxon>Bacteroidales</taxon>
        <taxon>Prevotellaceae</taxon>
        <taxon>Prevotella</taxon>
    </lineage>
</organism>
<protein>
    <recommendedName>
        <fullName evidence="1">Putative membrane protein insertion efficiency factor</fullName>
    </recommendedName>
</protein>